<dbReference type="Pfam" id="PF03061">
    <property type="entry name" value="4HBT"/>
    <property type="match status" value="1"/>
</dbReference>
<evidence type="ECO:0000313" key="4">
    <source>
        <dbReference type="Proteomes" id="UP000184444"/>
    </source>
</evidence>
<keyword evidence="1" id="KW-0378">Hydrolase</keyword>
<evidence type="ECO:0000259" key="2">
    <source>
        <dbReference type="Pfam" id="PF03061"/>
    </source>
</evidence>
<dbReference type="GO" id="GO:0016289">
    <property type="term" value="F:acyl-CoA hydrolase activity"/>
    <property type="evidence" value="ECO:0007669"/>
    <property type="project" value="UniProtKB-ARBA"/>
</dbReference>
<dbReference type="SUPFAM" id="SSF54637">
    <property type="entry name" value="Thioesterase/thiol ester dehydrase-isomerase"/>
    <property type="match status" value="1"/>
</dbReference>
<dbReference type="CDD" id="cd03443">
    <property type="entry name" value="PaaI_thioesterase"/>
    <property type="match status" value="1"/>
</dbReference>
<evidence type="ECO:0000313" key="3">
    <source>
        <dbReference type="EMBL" id="SHM61330.1"/>
    </source>
</evidence>
<dbReference type="EMBL" id="FRCK01000019">
    <property type="protein sequence ID" value="SHM61330.1"/>
    <property type="molecule type" value="Genomic_DNA"/>
</dbReference>
<sequence>MGRKMANNTETAAGFPPGWTLLDLEFGFARSFGPVGFRETADQQLELGFRCGDRHLNPLGICHGGAIAAFADYAALGAQYAVGLSRIVTPTVTLSIDFLHPVLSGQWVTARVEITGLTRKMCFTQMVARVENTPVMSARGIFKVSTRGELIGHPFYLRCAELWPSRVDIDREQEG</sequence>
<feature type="domain" description="Thioesterase" evidence="2">
    <location>
        <begin position="60"/>
        <end position="132"/>
    </location>
</feature>
<dbReference type="Proteomes" id="UP000184444">
    <property type="component" value="Unassembled WGS sequence"/>
</dbReference>
<proteinExistence type="predicted"/>
<organism evidence="3 4">
    <name type="scientific">Paracoccus solventivorans</name>
    <dbReference type="NCBI Taxonomy" id="53463"/>
    <lineage>
        <taxon>Bacteria</taxon>
        <taxon>Pseudomonadati</taxon>
        <taxon>Pseudomonadota</taxon>
        <taxon>Alphaproteobacteria</taxon>
        <taxon>Rhodobacterales</taxon>
        <taxon>Paracoccaceae</taxon>
        <taxon>Paracoccus</taxon>
    </lineage>
</organism>
<dbReference type="InterPro" id="IPR003736">
    <property type="entry name" value="PAAI_dom"/>
</dbReference>
<keyword evidence="4" id="KW-1185">Reference proteome</keyword>
<dbReference type="InterPro" id="IPR029069">
    <property type="entry name" value="HotDog_dom_sf"/>
</dbReference>
<dbReference type="AlphaFoldDB" id="A0A1M7K7R9"/>
<evidence type="ECO:0000256" key="1">
    <source>
        <dbReference type="ARBA" id="ARBA00022801"/>
    </source>
</evidence>
<dbReference type="InterPro" id="IPR006683">
    <property type="entry name" value="Thioestr_dom"/>
</dbReference>
<dbReference type="STRING" id="53463.SAMN05444389_1196"/>
<accession>A0A1M7K7R9</accession>
<protein>
    <submittedName>
        <fullName evidence="3">Uncharacterized domain 1-containing protein</fullName>
    </submittedName>
</protein>
<gene>
    <name evidence="3" type="ORF">SAMN05444389_1196</name>
</gene>
<dbReference type="NCBIfam" id="TIGR00369">
    <property type="entry name" value="unchar_dom_1"/>
    <property type="match status" value="1"/>
</dbReference>
<reference evidence="4" key="1">
    <citation type="submission" date="2016-11" db="EMBL/GenBank/DDBJ databases">
        <authorList>
            <person name="Varghese N."/>
            <person name="Submissions S."/>
        </authorList>
    </citation>
    <scope>NUCLEOTIDE SEQUENCE [LARGE SCALE GENOMIC DNA]</scope>
    <source>
        <strain evidence="4">DSM 6637</strain>
    </source>
</reference>
<name>A0A1M7K7R9_9RHOB</name>
<dbReference type="Gene3D" id="3.10.129.10">
    <property type="entry name" value="Hotdog Thioesterase"/>
    <property type="match status" value="1"/>
</dbReference>